<proteinExistence type="predicted"/>
<accession>A0A150LLN3</accession>
<organism evidence="1 2">
    <name type="scientific">Saccharococcus caldoxylosilyticus</name>
    <dbReference type="NCBI Taxonomy" id="81408"/>
    <lineage>
        <taxon>Bacteria</taxon>
        <taxon>Bacillati</taxon>
        <taxon>Bacillota</taxon>
        <taxon>Bacilli</taxon>
        <taxon>Bacillales</taxon>
        <taxon>Anoxybacillaceae</taxon>
        <taxon>Saccharococcus</taxon>
    </lineage>
</organism>
<evidence type="ECO:0000313" key="2">
    <source>
        <dbReference type="Proteomes" id="UP000075455"/>
    </source>
</evidence>
<dbReference type="EMBL" id="LQYS01000052">
    <property type="protein sequence ID" value="KYD13120.1"/>
    <property type="molecule type" value="Genomic_DNA"/>
</dbReference>
<evidence type="ECO:0000313" key="1">
    <source>
        <dbReference type="EMBL" id="KYD13120.1"/>
    </source>
</evidence>
<sequence>MKQWSSATKYLQDGASDKEERVFSYTIYIRATHHFTGIYVLFDNGNENTV</sequence>
<comment type="caution">
    <text evidence="1">The sequence shown here is derived from an EMBL/GenBank/DDBJ whole genome shotgun (WGS) entry which is preliminary data.</text>
</comment>
<reference evidence="1 2" key="1">
    <citation type="submission" date="2016-01" db="EMBL/GenBank/DDBJ databases">
        <title>Draft Genome Sequences of Seven Thermophilic Sporeformers Isolated from Foods.</title>
        <authorList>
            <person name="Berendsen E.M."/>
            <person name="Wells-Bennik M.H."/>
            <person name="Krawcyk A.O."/>
            <person name="De Jong A."/>
            <person name="Holsappel S."/>
            <person name="Eijlander R.T."/>
            <person name="Kuipers O.P."/>
        </authorList>
    </citation>
    <scope>NUCLEOTIDE SEQUENCE [LARGE SCALE GENOMIC DNA]</scope>
    <source>
        <strain evidence="1 2">B4119</strain>
    </source>
</reference>
<dbReference type="STRING" id="81408.B4119_1659"/>
<dbReference type="Proteomes" id="UP000075455">
    <property type="component" value="Unassembled WGS sequence"/>
</dbReference>
<dbReference type="AlphaFoldDB" id="A0A150LLN3"/>
<gene>
    <name evidence="1" type="ORF">B4119_1659</name>
</gene>
<protein>
    <submittedName>
        <fullName evidence="1">Uncharacterized protein</fullName>
    </submittedName>
</protein>
<name>A0A150LLN3_9BACL</name>